<dbReference type="EMBL" id="CATNWA010014602">
    <property type="protein sequence ID" value="CAI9573841.1"/>
    <property type="molecule type" value="Genomic_DNA"/>
</dbReference>
<reference evidence="1" key="1">
    <citation type="submission" date="2023-05" db="EMBL/GenBank/DDBJ databases">
        <authorList>
            <person name="Stuckert A."/>
        </authorList>
    </citation>
    <scope>NUCLEOTIDE SEQUENCE</scope>
</reference>
<feature type="non-terminal residue" evidence="1">
    <location>
        <position position="1"/>
    </location>
</feature>
<organism evidence="1 2">
    <name type="scientific">Staurois parvus</name>
    <dbReference type="NCBI Taxonomy" id="386267"/>
    <lineage>
        <taxon>Eukaryota</taxon>
        <taxon>Metazoa</taxon>
        <taxon>Chordata</taxon>
        <taxon>Craniata</taxon>
        <taxon>Vertebrata</taxon>
        <taxon>Euteleostomi</taxon>
        <taxon>Amphibia</taxon>
        <taxon>Batrachia</taxon>
        <taxon>Anura</taxon>
        <taxon>Neobatrachia</taxon>
        <taxon>Ranoidea</taxon>
        <taxon>Ranidae</taxon>
        <taxon>Staurois</taxon>
    </lineage>
</organism>
<dbReference type="Proteomes" id="UP001162483">
    <property type="component" value="Unassembled WGS sequence"/>
</dbReference>
<sequence>RAAFCADTRAHSFEWTPVPRDTQGRSPGTSLENAAEVLTEVPSTVVFSSAGGVPLELMSPARGSAILCAGDAAVQICVLIRSGTTRTDVNL</sequence>
<protein>
    <submittedName>
        <fullName evidence="1">Uncharacterized protein</fullName>
    </submittedName>
</protein>
<comment type="caution">
    <text evidence="1">The sequence shown here is derived from an EMBL/GenBank/DDBJ whole genome shotgun (WGS) entry which is preliminary data.</text>
</comment>
<accession>A0ABN9DRE9</accession>
<gene>
    <name evidence="1" type="ORF">SPARVUS_LOCUS7824254</name>
</gene>
<evidence type="ECO:0000313" key="1">
    <source>
        <dbReference type="EMBL" id="CAI9573841.1"/>
    </source>
</evidence>
<evidence type="ECO:0000313" key="2">
    <source>
        <dbReference type="Proteomes" id="UP001162483"/>
    </source>
</evidence>
<proteinExistence type="predicted"/>
<feature type="non-terminal residue" evidence="1">
    <location>
        <position position="91"/>
    </location>
</feature>
<keyword evidence="2" id="KW-1185">Reference proteome</keyword>
<name>A0ABN9DRE9_9NEOB</name>